<keyword evidence="5" id="KW-0998">Cell outer membrane</keyword>
<name>A0A2W7RCL3_9BACT</name>
<sequence length="764" mass="87162">MRIKGFISAIYLILLAAILSCSVKKYIPEDEFLYTGATLDVQTEADIKDLKDLEEELEGLLRPEPNSKILGMYVGLWAHYKATKDKPGFINRFLNKKLGEEPVYFSQVTPSRTEDLILNRLENRGFFYSRANSEVSRKNKFAEVAYTASISEPYTLSQVEVERDSMEIDREIIALMKETTLDSGSRFDLNTLKFERNRIDSALKAKGYYNFNSDYLIFEADTNISDSARSFKLYLRMKQNVPKNGIIPYKIDSILVFPNYSIDENGEKIDTVYLDGKNFIQGNDTFKPELLNEYILIQKDQRYDPTLSRLSSNRLSSIGNYKFVNLRYEELFTSDSLGHLKASFYLSPLTKRSVRAELLGVSKSNNFAGPALNLVYRNRNLFNGGETFNLTGRIGYEFQIAGGEGRKGLESLELGLSANLIFPRVIFFVPIKDKFSYSVPKTKMGIGVEYLSRGGLYNLNSVSANYGYFWNANKYAYHEINPISVSLVNLSKTSPEFDKILDDNPFLKRSFEQNFIAGLNYTFNYNKLNDRYRTHGYFLGASLDFAGNALNLIDKMGDKEDGKILGLEYAQYGKLDLDLRYHYNIDQNQTIATRIFAGFGLPFGNSESLPYIKQYFSGGPNSVRAFRIRSIGPGTYRPEDFDVNSYFDQTGDIRIEGNIEYRFPIVSFLKGALFADAGNIWLINENEALPGGKFTSDWWNEMAVGTGVGLRVDIQFFVIRLDLATPVRIPYLPEGERWGNTFDIGSKTWRKENLIFNFAIGYPF</sequence>
<dbReference type="GO" id="GO:0019867">
    <property type="term" value="C:outer membrane"/>
    <property type="evidence" value="ECO:0007669"/>
    <property type="project" value="InterPro"/>
</dbReference>
<evidence type="ECO:0000256" key="4">
    <source>
        <dbReference type="ARBA" id="ARBA00023136"/>
    </source>
</evidence>
<protein>
    <submittedName>
        <fullName evidence="8">BamA/TamA family outer membrane protein</fullName>
    </submittedName>
    <submittedName>
        <fullName evidence="7">Outer membrane protein assembly factor BamA</fullName>
    </submittedName>
</protein>
<evidence type="ECO:0000256" key="2">
    <source>
        <dbReference type="ARBA" id="ARBA00022692"/>
    </source>
</evidence>
<dbReference type="EMBL" id="VORV01000008">
    <property type="protein sequence ID" value="TXD77125.1"/>
    <property type="molecule type" value="Genomic_DNA"/>
</dbReference>
<evidence type="ECO:0000313" key="8">
    <source>
        <dbReference type="EMBL" id="TXD77125.1"/>
    </source>
</evidence>
<comment type="caution">
    <text evidence="7">The sequence shown here is derived from an EMBL/GenBank/DDBJ whole genome shotgun (WGS) entry which is preliminary data.</text>
</comment>
<evidence type="ECO:0000313" key="9">
    <source>
        <dbReference type="Proteomes" id="UP000249115"/>
    </source>
</evidence>
<dbReference type="Gene3D" id="2.40.160.50">
    <property type="entry name" value="membrane protein fhac: a member of the omp85/tpsb transporter family"/>
    <property type="match status" value="1"/>
</dbReference>
<dbReference type="RefSeq" id="WP_086501779.1">
    <property type="nucleotide sequence ID" value="NZ_MSSV01000009.1"/>
</dbReference>
<evidence type="ECO:0000313" key="10">
    <source>
        <dbReference type="Proteomes" id="UP000321927"/>
    </source>
</evidence>
<dbReference type="OrthoDB" id="9814535at2"/>
<keyword evidence="4" id="KW-0472">Membrane</keyword>
<comment type="subcellular location">
    <subcellularLocation>
        <location evidence="1">Membrane</location>
    </subcellularLocation>
</comment>
<dbReference type="InterPro" id="IPR000184">
    <property type="entry name" value="Bac_surfAg_D15"/>
</dbReference>
<dbReference type="PANTHER" id="PTHR12815">
    <property type="entry name" value="SORTING AND ASSEMBLY MACHINERY SAMM50 PROTEIN FAMILY MEMBER"/>
    <property type="match status" value="1"/>
</dbReference>
<dbReference type="AlphaFoldDB" id="A0A2W7RCL3"/>
<accession>A0A2W7RCL3</accession>
<keyword evidence="2" id="KW-0812">Transmembrane</keyword>
<dbReference type="Pfam" id="PF01103">
    <property type="entry name" value="Omp85"/>
    <property type="match status" value="1"/>
</dbReference>
<dbReference type="Proteomes" id="UP000321927">
    <property type="component" value="Unassembled WGS sequence"/>
</dbReference>
<evidence type="ECO:0000256" key="5">
    <source>
        <dbReference type="ARBA" id="ARBA00023237"/>
    </source>
</evidence>
<organism evidence="7 9">
    <name type="scientific">Algoriphagus ratkowskyi</name>
    <dbReference type="NCBI Taxonomy" id="57028"/>
    <lineage>
        <taxon>Bacteria</taxon>
        <taxon>Pseudomonadati</taxon>
        <taxon>Bacteroidota</taxon>
        <taxon>Cytophagia</taxon>
        <taxon>Cytophagales</taxon>
        <taxon>Cyclobacteriaceae</taxon>
        <taxon>Algoriphagus</taxon>
    </lineage>
</organism>
<keyword evidence="3" id="KW-0732">Signal</keyword>
<gene>
    <name evidence="8" type="ORF">ESW18_12550</name>
    <name evidence="7" type="ORF">LV84_02438</name>
</gene>
<evidence type="ECO:0000313" key="7">
    <source>
        <dbReference type="EMBL" id="PZX56070.1"/>
    </source>
</evidence>
<reference evidence="7 9" key="1">
    <citation type="submission" date="2018-06" db="EMBL/GenBank/DDBJ databases">
        <title>Genomic Encyclopedia of Archaeal and Bacterial Type Strains, Phase II (KMG-II): from individual species to whole genera.</title>
        <authorList>
            <person name="Goeker M."/>
        </authorList>
    </citation>
    <scope>NUCLEOTIDE SEQUENCE [LARGE SCALE GENOMIC DNA]</scope>
    <source>
        <strain evidence="7 9">DSM 22686</strain>
    </source>
</reference>
<feature type="domain" description="Bacterial surface antigen (D15)" evidence="6">
    <location>
        <begin position="432"/>
        <end position="732"/>
    </location>
</feature>
<evidence type="ECO:0000259" key="6">
    <source>
        <dbReference type="Pfam" id="PF01103"/>
    </source>
</evidence>
<evidence type="ECO:0000256" key="3">
    <source>
        <dbReference type="ARBA" id="ARBA00022729"/>
    </source>
</evidence>
<dbReference type="Proteomes" id="UP000249115">
    <property type="component" value="Unassembled WGS sequence"/>
</dbReference>
<dbReference type="EMBL" id="QKZU01000008">
    <property type="protein sequence ID" value="PZX56070.1"/>
    <property type="molecule type" value="Genomic_DNA"/>
</dbReference>
<proteinExistence type="predicted"/>
<reference evidence="8 10" key="2">
    <citation type="submission" date="2019-08" db="EMBL/GenBank/DDBJ databases">
        <title>Genome of Algoriphagus ratkowskyi IC026.</title>
        <authorList>
            <person name="Bowman J.P."/>
        </authorList>
    </citation>
    <scope>NUCLEOTIDE SEQUENCE [LARGE SCALE GENOMIC DNA]</scope>
    <source>
        <strain evidence="8 10">IC026</strain>
    </source>
</reference>
<dbReference type="PROSITE" id="PS51257">
    <property type="entry name" value="PROKAR_LIPOPROTEIN"/>
    <property type="match status" value="1"/>
</dbReference>
<keyword evidence="10" id="KW-1185">Reference proteome</keyword>
<dbReference type="InterPro" id="IPR039910">
    <property type="entry name" value="D15-like"/>
</dbReference>
<dbReference type="PANTHER" id="PTHR12815:SF47">
    <property type="entry name" value="TRANSLOCATION AND ASSEMBLY MODULE SUBUNIT TAMA"/>
    <property type="match status" value="1"/>
</dbReference>
<evidence type="ECO:0000256" key="1">
    <source>
        <dbReference type="ARBA" id="ARBA00004370"/>
    </source>
</evidence>